<reference evidence="1" key="1">
    <citation type="submission" date="2020-07" db="EMBL/GenBank/DDBJ databases">
        <authorList>
            <person name="Pothier F. J."/>
        </authorList>
    </citation>
    <scope>NUCLEOTIDE SEQUENCE</scope>
    <source>
        <strain evidence="1">CFBP 8129</strain>
    </source>
</reference>
<name>A0A0G8MQC2_9XANT</name>
<dbReference type="EMBL" id="LR828253">
    <property type="protein sequence ID" value="CAD0329959.1"/>
    <property type="molecule type" value="Genomic_DNA"/>
</dbReference>
<dbReference type="AlphaFoldDB" id="A0A0G8MQC2"/>
<dbReference type="EMBL" id="LR828253">
    <property type="protein sequence ID" value="CAD0329949.1"/>
    <property type="molecule type" value="Genomic_DNA"/>
</dbReference>
<dbReference type="OrthoDB" id="5998862at2"/>
<sequence length="71" mass="7915">MTPEIDAQLKHLADELPDIRRQHPDDFWDVFHARAETITAKADSTEQAAQIVKRIDEMLAAHQLGPADPGA</sequence>
<dbReference type="STRING" id="90270.BI317_12665"/>
<dbReference type="RefSeq" id="WP_043889779.1">
    <property type="nucleotide sequence ID" value="NZ_CP018728.1"/>
</dbReference>
<proteinExistence type="predicted"/>
<evidence type="ECO:0000313" key="1">
    <source>
        <dbReference type="EMBL" id="CAD0329959.1"/>
    </source>
</evidence>
<accession>A0A0G8MQC2</accession>
<gene>
    <name evidence="1" type="ORF">CFBP8129_21230</name>
</gene>
<protein>
    <submittedName>
        <fullName evidence="1">Uncharacterized protein</fullName>
    </submittedName>
</protein>
<dbReference type="GeneID" id="55511609"/>
<organism evidence="1">
    <name type="scientific">Xanthomonas hortorum pv. gardneri</name>
    <dbReference type="NCBI Taxonomy" id="2754056"/>
    <lineage>
        <taxon>Bacteria</taxon>
        <taxon>Pseudomonadati</taxon>
        <taxon>Pseudomonadota</taxon>
        <taxon>Gammaproteobacteria</taxon>
        <taxon>Lysobacterales</taxon>
        <taxon>Lysobacteraceae</taxon>
        <taxon>Xanthomonas</taxon>
    </lineage>
</organism>